<dbReference type="EMBL" id="UYSG01011231">
    <property type="protein sequence ID" value="VDL61505.1"/>
    <property type="molecule type" value="Genomic_DNA"/>
</dbReference>
<proteinExistence type="predicted"/>
<organism evidence="3">
    <name type="scientific">Hymenolepis diminuta</name>
    <name type="common">Rat tapeworm</name>
    <dbReference type="NCBI Taxonomy" id="6216"/>
    <lineage>
        <taxon>Eukaryota</taxon>
        <taxon>Metazoa</taxon>
        <taxon>Spiralia</taxon>
        <taxon>Lophotrochozoa</taxon>
        <taxon>Platyhelminthes</taxon>
        <taxon>Cestoda</taxon>
        <taxon>Eucestoda</taxon>
        <taxon>Cyclophyllidea</taxon>
        <taxon>Hymenolepididae</taxon>
        <taxon>Hymenolepis</taxon>
    </lineage>
</organism>
<dbReference type="AlphaFoldDB" id="A0A158QFN9"/>
<dbReference type="Proteomes" id="UP000274504">
    <property type="component" value="Unassembled WGS sequence"/>
</dbReference>
<dbReference type="InterPro" id="IPR043128">
    <property type="entry name" value="Rev_trsase/Diguanyl_cyclase"/>
</dbReference>
<evidence type="ECO:0000313" key="1">
    <source>
        <dbReference type="EMBL" id="VDL61505.1"/>
    </source>
</evidence>
<evidence type="ECO:0000313" key="3">
    <source>
        <dbReference type="WBParaSite" id="HDID_0000918901-mRNA-1"/>
    </source>
</evidence>
<reference evidence="1 2" key="2">
    <citation type="submission" date="2018-11" db="EMBL/GenBank/DDBJ databases">
        <authorList>
            <consortium name="Pathogen Informatics"/>
        </authorList>
    </citation>
    <scope>NUCLEOTIDE SEQUENCE [LARGE SCALE GENOMIC DNA]</scope>
</reference>
<dbReference type="OrthoDB" id="775972at2759"/>
<protein>
    <submittedName>
        <fullName evidence="3">Reverse transcriptase</fullName>
    </submittedName>
</protein>
<dbReference type="WBParaSite" id="HDID_0000918901-mRNA-1">
    <property type="protein sequence ID" value="HDID_0000918901-mRNA-1"/>
    <property type="gene ID" value="HDID_0000918901"/>
</dbReference>
<reference evidence="3" key="1">
    <citation type="submission" date="2016-04" db="UniProtKB">
        <authorList>
            <consortium name="WormBaseParasite"/>
        </authorList>
    </citation>
    <scope>IDENTIFICATION</scope>
</reference>
<sequence>MPSILLGLRWVSNFDSEVPHPDSQQIRAIAEMPSPTLQTLRSFLGLESYYSSFLPSLHEVRGLPKGVCEAEIHGTIRFASDLL</sequence>
<dbReference type="Gene3D" id="3.30.70.270">
    <property type="match status" value="1"/>
</dbReference>
<gene>
    <name evidence="1" type="ORF">HDID_LOCUS9187</name>
</gene>
<evidence type="ECO:0000313" key="2">
    <source>
        <dbReference type="Proteomes" id="UP000274504"/>
    </source>
</evidence>
<accession>A0A158QFN9</accession>
<name>A0A158QFN9_HYMDI</name>